<dbReference type="Proteomes" id="UP000199377">
    <property type="component" value="Unassembled WGS sequence"/>
</dbReference>
<sequence length="740" mass="80172">MTRSSPPQRSFASGEISPTLAGRTDYVRHQTGLAKAAGFIPIPEGGFTRAPGTIYEGRTRGDAQARLIEFEFAVDDAVVLELTAEWMRFWRYGQLVTSGGSPYEIATPWNLPEIKQLKFAQTADVTYFADGKRAPRRLRRFALDDWQLDRAPFSGGPLRPWNTDQDVSVEASAATGSVTLTATGGDVFDAGMIGSFFAMKVVDWSAIPLWTGNTVFSLGDKVRYDGRVYECTDEATAADKNVSPPSHATGTVLSTKDGPTWKFISTDRGLVEITAVASATSATAQVIDRIPDEIVGGGTWDWAAGAWSDLYGWPAAVTFHDQRSVWAATESEPRTVWASGIGDYLDFAEGVNADEAFAYQLATQRGLNRIVWLQGGQRGLHIGATGEVQGARSTVGDEVLSIESAAFGMIASIGAHHAQPIAPMGKPIYVSRDRSRVLELRFQLQEDSVQPLNLSLPARHLGAERFDIIAWQSSPLPIAWIVRRDGDLVAMIYDAAEDVLGWCTIPMAGGVVEEVSVTAAPDGGDDEVRVVVRRTIGGETRRHVERLAPFWGLLTGDMKIAEACHLYAAAEKIFEEPGQVVDGLEHLEGEDVLVWTDKGQFGPYTVASGRVTLELPVSRAWAGLNDDGQRARTLSLYAATRSGDGMGRQTKLTGAGVRLQRTAGYRIRAIESEWGRDERVGDWFERNGQTVPGDLVKAWSGVDPVNINAGWAAAIALEFAPLGAAPMTVLALTPTVEARD</sequence>
<gene>
    <name evidence="1" type="ORF">SAMN05216258_10851</name>
</gene>
<accession>A0A1I3JL21</accession>
<keyword evidence="2" id="KW-1185">Reference proteome</keyword>
<dbReference type="RefSeq" id="WP_092861647.1">
    <property type="nucleotide sequence ID" value="NZ_FOQH01000008.1"/>
</dbReference>
<organism evidence="1 2">
    <name type="scientific">Albimonas pacifica</name>
    <dbReference type="NCBI Taxonomy" id="1114924"/>
    <lineage>
        <taxon>Bacteria</taxon>
        <taxon>Pseudomonadati</taxon>
        <taxon>Pseudomonadota</taxon>
        <taxon>Alphaproteobacteria</taxon>
        <taxon>Rhodobacterales</taxon>
        <taxon>Paracoccaceae</taxon>
        <taxon>Albimonas</taxon>
    </lineage>
</organism>
<proteinExistence type="predicted"/>
<dbReference type="EMBL" id="FOQH01000008">
    <property type="protein sequence ID" value="SFI60864.1"/>
    <property type="molecule type" value="Genomic_DNA"/>
</dbReference>
<dbReference type="AlphaFoldDB" id="A0A1I3JL21"/>
<evidence type="ECO:0000313" key="1">
    <source>
        <dbReference type="EMBL" id="SFI60864.1"/>
    </source>
</evidence>
<dbReference type="OrthoDB" id="5438497at2"/>
<evidence type="ECO:0000313" key="2">
    <source>
        <dbReference type="Proteomes" id="UP000199377"/>
    </source>
</evidence>
<protein>
    <submittedName>
        <fullName evidence="1">Uncharacterized protein</fullName>
    </submittedName>
</protein>
<reference evidence="1 2" key="1">
    <citation type="submission" date="2016-10" db="EMBL/GenBank/DDBJ databases">
        <authorList>
            <person name="de Groot N.N."/>
        </authorList>
    </citation>
    <scope>NUCLEOTIDE SEQUENCE [LARGE SCALE GENOMIC DNA]</scope>
    <source>
        <strain evidence="1 2">CGMCC 1.11030</strain>
    </source>
</reference>
<name>A0A1I3JL21_9RHOB</name>
<dbReference type="Gene3D" id="2.10.10.20">
    <property type="entry name" value="Carbohydrate-binding module superfamily 5/12"/>
    <property type="match status" value="1"/>
</dbReference>
<dbReference type="STRING" id="1114924.SAMN05216258_10851"/>